<feature type="transmembrane region" description="Helical" evidence="7">
    <location>
        <begin position="37"/>
        <end position="54"/>
    </location>
</feature>
<name>A0A6N0NZX1_9CREN</name>
<dbReference type="GO" id="GO:0005886">
    <property type="term" value="C:plasma membrane"/>
    <property type="evidence" value="ECO:0007669"/>
    <property type="project" value="TreeGrafter"/>
</dbReference>
<keyword evidence="2" id="KW-0004">4Fe-4S</keyword>
<dbReference type="OrthoDB" id="2837at2157"/>
<evidence type="ECO:0000256" key="3">
    <source>
        <dbReference type="ARBA" id="ARBA00022723"/>
    </source>
</evidence>
<dbReference type="InterPro" id="IPR017896">
    <property type="entry name" value="4Fe4S_Fe-S-bd"/>
</dbReference>
<keyword evidence="6" id="KW-0411">Iron-sulfur</keyword>
<keyword evidence="7" id="KW-1133">Transmembrane helix</keyword>
<evidence type="ECO:0000256" key="7">
    <source>
        <dbReference type="SAM" id="Phobius"/>
    </source>
</evidence>
<evidence type="ECO:0000313" key="9">
    <source>
        <dbReference type="EMBL" id="QKR00908.1"/>
    </source>
</evidence>
<dbReference type="Gene3D" id="3.30.70.20">
    <property type="match status" value="1"/>
</dbReference>
<keyword evidence="7" id="KW-0472">Membrane</keyword>
<keyword evidence="5" id="KW-0408">Iron</keyword>
<dbReference type="GO" id="GO:0046872">
    <property type="term" value="F:metal ion binding"/>
    <property type="evidence" value="ECO:0007669"/>
    <property type="project" value="UniProtKB-KW"/>
</dbReference>
<dbReference type="GeneID" id="55640328"/>
<feature type="domain" description="4Fe-4S ferredoxin-type" evidence="8">
    <location>
        <begin position="403"/>
        <end position="432"/>
    </location>
</feature>
<evidence type="ECO:0000256" key="2">
    <source>
        <dbReference type="ARBA" id="ARBA00022485"/>
    </source>
</evidence>
<feature type="transmembrane region" description="Helical" evidence="7">
    <location>
        <begin position="133"/>
        <end position="159"/>
    </location>
</feature>
<dbReference type="KEGG" id="mten:GWK48_00245"/>
<accession>A0A6N0NZX1</accession>
<evidence type="ECO:0000259" key="8">
    <source>
        <dbReference type="PROSITE" id="PS51379"/>
    </source>
</evidence>
<dbReference type="PROSITE" id="PS51379">
    <property type="entry name" value="4FE4S_FER_2"/>
    <property type="match status" value="2"/>
</dbReference>
<evidence type="ECO:0000256" key="4">
    <source>
        <dbReference type="ARBA" id="ARBA00022982"/>
    </source>
</evidence>
<dbReference type="PANTHER" id="PTHR30176:SF3">
    <property type="entry name" value="FERREDOXIN-TYPE PROTEIN NAPH"/>
    <property type="match status" value="1"/>
</dbReference>
<feature type="domain" description="4Fe-4S ferredoxin-type" evidence="8">
    <location>
        <begin position="368"/>
        <end position="400"/>
    </location>
</feature>
<keyword evidence="7" id="KW-0812">Transmembrane</keyword>
<dbReference type="Pfam" id="PF12838">
    <property type="entry name" value="Fer4_7"/>
    <property type="match status" value="1"/>
</dbReference>
<protein>
    <submittedName>
        <fullName evidence="9">4Fe-4S dicluster domain-containing protein</fullName>
    </submittedName>
</protein>
<dbReference type="PANTHER" id="PTHR30176">
    <property type="entry name" value="FERREDOXIN-TYPE PROTEIN NAPH"/>
    <property type="match status" value="1"/>
</dbReference>
<keyword evidence="10" id="KW-1185">Reference proteome</keyword>
<dbReference type="Proteomes" id="UP000509301">
    <property type="component" value="Chromosome"/>
</dbReference>
<proteinExistence type="predicted"/>
<evidence type="ECO:0000313" key="10">
    <source>
        <dbReference type="Proteomes" id="UP000509301"/>
    </source>
</evidence>
<sequence>MLILQPLLADLISTITIGLGFQRVYYSRNNPSTNPVYLLQYLIFTTLSFSVYLLCETLGLPVYVILSVGVISLVFRRLYTTRKTSYLNNRRLAFLLLFTAFTSSWVESATILGPASVFVGLSLTNFEVTLSNLVLTFASVTASPWFMINMGIWLGVLGIFRILELRSRENVLRFALMMLSYTFYSIWLPTFSPISGEVQYIPYMWFNGIGTYGPVEPSYLLTGIIGTYAVTAVLSFLFGGRQICSVTCAAPYMLQGTFMDSMKKYNRSSKLGRKTLTSKIKRWYKVVMLLTWLSLISFSALSFLNYEKVISFSILGQDPTMLYVTLYFNLIWYVQFILMPFLGNYSCVNTGICAWGSFNQVMGYLGFFKLRVKDPNKCLNCKTVDCALACPVGLTDMRSSFIKRGEFKSLRCVGSGDCVEECPHHNIEFYDIRSYLRERISYRRGVKGDLHSGV</sequence>
<evidence type="ECO:0000256" key="5">
    <source>
        <dbReference type="ARBA" id="ARBA00023004"/>
    </source>
</evidence>
<dbReference type="AlphaFoldDB" id="A0A6N0NZX1"/>
<feature type="transmembrane region" description="Helical" evidence="7">
    <location>
        <begin position="219"/>
        <end position="238"/>
    </location>
</feature>
<keyword evidence="3" id="KW-0479">Metal-binding</keyword>
<keyword evidence="1" id="KW-0813">Transport</keyword>
<dbReference type="GO" id="GO:0051539">
    <property type="term" value="F:4 iron, 4 sulfur cluster binding"/>
    <property type="evidence" value="ECO:0007669"/>
    <property type="project" value="UniProtKB-KW"/>
</dbReference>
<feature type="transmembrane region" description="Helical" evidence="7">
    <location>
        <begin position="324"/>
        <end position="342"/>
    </location>
</feature>
<organism evidence="9 10">
    <name type="scientific">Metallosphaera tengchongensis</name>
    <dbReference type="NCBI Taxonomy" id="1532350"/>
    <lineage>
        <taxon>Archaea</taxon>
        <taxon>Thermoproteota</taxon>
        <taxon>Thermoprotei</taxon>
        <taxon>Sulfolobales</taxon>
        <taxon>Sulfolobaceae</taxon>
        <taxon>Metallosphaera</taxon>
    </lineage>
</organism>
<feature type="transmembrane region" description="Helical" evidence="7">
    <location>
        <begin position="283"/>
        <end position="304"/>
    </location>
</feature>
<evidence type="ECO:0000256" key="1">
    <source>
        <dbReference type="ARBA" id="ARBA00022448"/>
    </source>
</evidence>
<keyword evidence="4" id="KW-0249">Electron transport</keyword>
<dbReference type="EMBL" id="CP049074">
    <property type="protein sequence ID" value="QKR00908.1"/>
    <property type="molecule type" value="Genomic_DNA"/>
</dbReference>
<feature type="transmembrane region" description="Helical" evidence="7">
    <location>
        <begin position="91"/>
        <end position="113"/>
    </location>
</feature>
<gene>
    <name evidence="9" type="ORF">GWK48_00245</name>
</gene>
<dbReference type="RefSeq" id="WP_174632364.1">
    <property type="nucleotide sequence ID" value="NZ_CP049074.1"/>
</dbReference>
<dbReference type="SUPFAM" id="SSF54862">
    <property type="entry name" value="4Fe-4S ferredoxins"/>
    <property type="match status" value="1"/>
</dbReference>
<evidence type="ECO:0000256" key="6">
    <source>
        <dbReference type="ARBA" id="ARBA00023014"/>
    </source>
</evidence>
<dbReference type="InterPro" id="IPR051684">
    <property type="entry name" value="Electron_Trans/Redox"/>
</dbReference>
<reference evidence="9 10" key="1">
    <citation type="submission" date="2020-02" db="EMBL/GenBank/DDBJ databases">
        <title>Comparative genome analysis reveals the metabolism and evolution of the thermophilic archaeal genus Metallosphaera.</title>
        <authorList>
            <person name="Jiang C."/>
        </authorList>
    </citation>
    <scope>NUCLEOTIDE SEQUENCE [LARGE SCALE GENOMIC DNA]</scope>
    <source>
        <strain evidence="9 10">Ric-A</strain>
    </source>
</reference>
<feature type="transmembrane region" description="Helical" evidence="7">
    <location>
        <begin position="6"/>
        <end position="25"/>
    </location>
</feature>